<dbReference type="InterPro" id="IPR025183">
    <property type="entry name" value="DUF4110"/>
</dbReference>
<feature type="compositionally biased region" description="Basic residues" evidence="1">
    <location>
        <begin position="438"/>
        <end position="447"/>
    </location>
</feature>
<dbReference type="Gene3D" id="2.120.10.80">
    <property type="entry name" value="Kelch-type beta propeller"/>
    <property type="match status" value="2"/>
</dbReference>
<feature type="region of interest" description="Disordered" evidence="1">
    <location>
        <begin position="434"/>
        <end position="513"/>
    </location>
</feature>
<dbReference type="PANTHER" id="PTHR46063">
    <property type="entry name" value="KELCH DOMAIN-CONTAINING PROTEIN"/>
    <property type="match status" value="1"/>
</dbReference>
<dbReference type="InterPro" id="IPR052588">
    <property type="entry name" value="Kelch_domain_protein"/>
</dbReference>
<evidence type="ECO:0000313" key="3">
    <source>
        <dbReference type="EMBL" id="THU86834.1"/>
    </source>
</evidence>
<feature type="region of interest" description="Disordered" evidence="1">
    <location>
        <begin position="1"/>
        <end position="44"/>
    </location>
</feature>
<dbReference type="PANTHER" id="PTHR46063:SF1">
    <property type="entry name" value="KELCH DOMAIN-CONTAINING PROTEIN 4"/>
    <property type="match status" value="1"/>
</dbReference>
<reference evidence="3 4" key="1">
    <citation type="journal article" date="2019" name="Nat. Ecol. Evol.">
        <title>Megaphylogeny resolves global patterns of mushroom evolution.</title>
        <authorList>
            <person name="Varga T."/>
            <person name="Krizsan K."/>
            <person name="Foldi C."/>
            <person name="Dima B."/>
            <person name="Sanchez-Garcia M."/>
            <person name="Sanchez-Ramirez S."/>
            <person name="Szollosi G.J."/>
            <person name="Szarkandi J.G."/>
            <person name="Papp V."/>
            <person name="Albert L."/>
            <person name="Andreopoulos W."/>
            <person name="Angelini C."/>
            <person name="Antonin V."/>
            <person name="Barry K.W."/>
            <person name="Bougher N.L."/>
            <person name="Buchanan P."/>
            <person name="Buyck B."/>
            <person name="Bense V."/>
            <person name="Catcheside P."/>
            <person name="Chovatia M."/>
            <person name="Cooper J."/>
            <person name="Damon W."/>
            <person name="Desjardin D."/>
            <person name="Finy P."/>
            <person name="Geml J."/>
            <person name="Haridas S."/>
            <person name="Hughes K."/>
            <person name="Justo A."/>
            <person name="Karasinski D."/>
            <person name="Kautmanova I."/>
            <person name="Kiss B."/>
            <person name="Kocsube S."/>
            <person name="Kotiranta H."/>
            <person name="LaButti K.M."/>
            <person name="Lechner B.E."/>
            <person name="Liimatainen K."/>
            <person name="Lipzen A."/>
            <person name="Lukacs Z."/>
            <person name="Mihaltcheva S."/>
            <person name="Morgado L.N."/>
            <person name="Niskanen T."/>
            <person name="Noordeloos M.E."/>
            <person name="Ohm R.A."/>
            <person name="Ortiz-Santana B."/>
            <person name="Ovrebo C."/>
            <person name="Racz N."/>
            <person name="Riley R."/>
            <person name="Savchenko A."/>
            <person name="Shiryaev A."/>
            <person name="Soop K."/>
            <person name="Spirin V."/>
            <person name="Szebenyi C."/>
            <person name="Tomsovsky M."/>
            <person name="Tulloss R.E."/>
            <person name="Uehling J."/>
            <person name="Grigoriev I.V."/>
            <person name="Vagvolgyi C."/>
            <person name="Papp T."/>
            <person name="Martin F.M."/>
            <person name="Miettinen O."/>
            <person name="Hibbett D.S."/>
            <person name="Nagy L.G."/>
        </authorList>
    </citation>
    <scope>NUCLEOTIDE SEQUENCE [LARGE SCALE GENOMIC DNA]</scope>
    <source>
        <strain evidence="3 4">CBS 962.96</strain>
    </source>
</reference>
<dbReference type="Pfam" id="PF24681">
    <property type="entry name" value="Kelch_KLHDC2_KLHL20_DRC7"/>
    <property type="match status" value="1"/>
</dbReference>
<evidence type="ECO:0000259" key="2">
    <source>
        <dbReference type="Pfam" id="PF13422"/>
    </source>
</evidence>
<feature type="compositionally biased region" description="Basic and acidic residues" evidence="1">
    <location>
        <begin position="673"/>
        <end position="683"/>
    </location>
</feature>
<organism evidence="3 4">
    <name type="scientific">Dendrothele bispora (strain CBS 962.96)</name>
    <dbReference type="NCBI Taxonomy" id="1314807"/>
    <lineage>
        <taxon>Eukaryota</taxon>
        <taxon>Fungi</taxon>
        <taxon>Dikarya</taxon>
        <taxon>Basidiomycota</taxon>
        <taxon>Agaricomycotina</taxon>
        <taxon>Agaricomycetes</taxon>
        <taxon>Agaricomycetidae</taxon>
        <taxon>Agaricales</taxon>
        <taxon>Agaricales incertae sedis</taxon>
        <taxon>Dendrothele</taxon>
    </lineage>
</organism>
<evidence type="ECO:0000256" key="1">
    <source>
        <dbReference type="SAM" id="MobiDB-lite"/>
    </source>
</evidence>
<feature type="compositionally biased region" description="Acidic residues" evidence="1">
    <location>
        <begin position="472"/>
        <end position="509"/>
    </location>
</feature>
<gene>
    <name evidence="3" type="ORF">K435DRAFT_970138</name>
</gene>
<keyword evidence="4" id="KW-1185">Reference proteome</keyword>
<name>A0A4S8LD77_DENBC</name>
<feature type="compositionally biased region" description="Acidic residues" evidence="1">
    <location>
        <begin position="614"/>
        <end position="639"/>
    </location>
</feature>
<dbReference type="InterPro" id="IPR015915">
    <property type="entry name" value="Kelch-typ_b-propeller"/>
</dbReference>
<dbReference type="OrthoDB" id="4447at2759"/>
<dbReference type="AlphaFoldDB" id="A0A4S8LD77"/>
<feature type="region of interest" description="Disordered" evidence="1">
    <location>
        <begin position="662"/>
        <end position="686"/>
    </location>
</feature>
<proteinExistence type="predicted"/>
<feature type="region of interest" description="Disordered" evidence="1">
    <location>
        <begin position="342"/>
        <end position="380"/>
    </location>
</feature>
<feature type="region of interest" description="Disordered" evidence="1">
    <location>
        <begin position="612"/>
        <end position="644"/>
    </location>
</feature>
<feature type="compositionally biased region" description="Basic and acidic residues" evidence="1">
    <location>
        <begin position="359"/>
        <end position="368"/>
    </location>
</feature>
<accession>A0A4S8LD77</accession>
<dbReference type="Pfam" id="PF13422">
    <property type="entry name" value="DUF4110"/>
    <property type="match status" value="1"/>
</dbReference>
<feature type="region of interest" description="Disordered" evidence="1">
    <location>
        <begin position="769"/>
        <end position="794"/>
    </location>
</feature>
<sequence>MAKKKASASKTTAKAAKKTKAAQKVEKKEKKKSSKTKDIEDDDDLESILERMRKEWEEAHTVTEELVEGPPSRRANATLTTCPNGIHLWCIGGEFFSEDGRAFFYNDVFRYSPDKDEWRKFVSPTCPGPRSAHAVAATAAGGGKLFLFAKIFHEKTLGRVTRPYRRPNLSQSIICQTFDDTHQNSNFSPVFFRGEFSSLHQTTFHHYRDFWVFDIPTHSWERIETKVRPTARSGHRMAMWKYYVVLFGGFYDPGVTTRYLNDLWIFNTQEYSWRQVEFKDNEIRPSPRSGFSFLATSDGIVLHGGYCKEYVKGKRPVGVMLEDTWFLKMTLADDAAQLEAGSSSTAGVSSKHAKGSRQRSKDPLSVKWERRKRPSTAYAPTLRSGCTMAAWTAKSTGVMFGGVTDEDTSEETLESVFWNDLNGYQWTGKGRWVSMTLRKPKKPKRKGPKGEKQKVKASGPGNPAQGGKQEQNDDEDDDTETLEDDGADIDIADVSGDETVEGEDDVGGDEEQKVVPKVQKISLADIQAKQARAAAAARLGVDTDEVDMDDPFLTTPLPRYNAMLAVLRNTLYIYGGIFEKGSREYTLDDFYSIQLDKMDRFVCLKESGIIIPDGDVESSSDDDDEDDDDDDDDDYEEDTVVGSTIGEDEVVDYGKKIDLVLEEEEEDETEKEDDTKQNAEPDIRSQATAFMGVAKDVTRSPEDILNTPLPGETLTLFYARSREYWTQKAYGMSGNKGKQLKREGFGLAEERYASYKPVLEEVEKILAEAGLDEEEMRKGAAATGPGGRQSRNKR</sequence>
<evidence type="ECO:0000313" key="4">
    <source>
        <dbReference type="Proteomes" id="UP000297245"/>
    </source>
</evidence>
<feature type="domain" description="DUF4110" evidence="2">
    <location>
        <begin position="701"/>
        <end position="775"/>
    </location>
</feature>
<feature type="compositionally biased region" description="Acidic residues" evidence="1">
    <location>
        <begin position="662"/>
        <end position="672"/>
    </location>
</feature>
<protein>
    <recommendedName>
        <fullName evidence="2">DUF4110 domain-containing protein</fullName>
    </recommendedName>
</protein>
<dbReference type="SUPFAM" id="SSF117281">
    <property type="entry name" value="Kelch motif"/>
    <property type="match status" value="2"/>
</dbReference>
<dbReference type="Proteomes" id="UP000297245">
    <property type="component" value="Unassembled WGS sequence"/>
</dbReference>
<dbReference type="EMBL" id="ML179477">
    <property type="protein sequence ID" value="THU86834.1"/>
    <property type="molecule type" value="Genomic_DNA"/>
</dbReference>